<organism evidence="2 3">
    <name type="scientific">Leptospira idonii</name>
    <dbReference type="NCBI Taxonomy" id="1193500"/>
    <lineage>
        <taxon>Bacteria</taxon>
        <taxon>Pseudomonadati</taxon>
        <taxon>Spirochaetota</taxon>
        <taxon>Spirochaetia</taxon>
        <taxon>Leptospirales</taxon>
        <taxon>Leptospiraceae</taxon>
        <taxon>Leptospira</taxon>
    </lineage>
</organism>
<accession>A0A4R9M1C0</accession>
<protein>
    <recommendedName>
        <fullName evidence="4">Lipoprotein</fullName>
    </recommendedName>
</protein>
<dbReference type="EMBL" id="RQHW01000013">
    <property type="protein sequence ID" value="TGN20500.1"/>
    <property type="molecule type" value="Genomic_DNA"/>
</dbReference>
<reference evidence="2" key="1">
    <citation type="journal article" date="2019" name="PLoS Negl. Trop. Dis.">
        <title>Revisiting the worldwide diversity of Leptospira species in the environment.</title>
        <authorList>
            <person name="Vincent A.T."/>
            <person name="Schiettekatte O."/>
            <person name="Bourhy P."/>
            <person name="Veyrier F.J."/>
            <person name="Picardeau M."/>
        </authorList>
    </citation>
    <scope>NUCLEOTIDE SEQUENCE [LARGE SCALE GENOMIC DNA]</scope>
    <source>
        <strain evidence="2">201300427</strain>
    </source>
</reference>
<keyword evidence="3" id="KW-1185">Reference proteome</keyword>
<dbReference type="Proteomes" id="UP000298058">
    <property type="component" value="Unassembled WGS sequence"/>
</dbReference>
<comment type="caution">
    <text evidence="2">The sequence shown here is derived from an EMBL/GenBank/DDBJ whole genome shotgun (WGS) entry which is preliminary data.</text>
</comment>
<evidence type="ECO:0000313" key="2">
    <source>
        <dbReference type="EMBL" id="TGN20500.1"/>
    </source>
</evidence>
<sequence>MPFLKKKSKLLRITFVCLLFFSACTKPNQNHYQFWKNYDSFQKSYRTHSSGNETYFSALAGLLSDEKEKELKRTESGNLYVELGGKQSGNGTWSLQWYPEQKGNYDYYARSEFSPKLWGEKEIYTVERSQISHWKGFLPRDYFVWLNEFAFIVNDPKSFEALKSKSQNLKFLCETMTCSLKQEGGSILLEFSIDDITKKKFPGFYNRTGVRLEKTKMTIDIWDKTNPEDKIKITNLGKTIQFHFPSHPRKQFFLKPGEIRFLGDIEIKSFGITAIISDLEYKLNYTSSANEDKLVGKYVRVGKKEITGRFLYFIPTGVIDFFIPGNIDEFFSDMMTLQVYGTQGRGGAGLQAVYSLQGNTQTNKITTYSEIMRKKFSLYGADDSQKANQDFDFYASWEEAMMKDFKGN</sequence>
<keyword evidence="1" id="KW-0732">Signal</keyword>
<name>A0A4R9M1C0_9LEPT</name>
<dbReference type="AlphaFoldDB" id="A0A4R9M1C0"/>
<dbReference type="PROSITE" id="PS51257">
    <property type="entry name" value="PROKAR_LIPOPROTEIN"/>
    <property type="match status" value="1"/>
</dbReference>
<dbReference type="OrthoDB" id="315480at2"/>
<evidence type="ECO:0000256" key="1">
    <source>
        <dbReference type="SAM" id="SignalP"/>
    </source>
</evidence>
<evidence type="ECO:0008006" key="4">
    <source>
        <dbReference type="Google" id="ProtNLM"/>
    </source>
</evidence>
<feature type="signal peptide" evidence="1">
    <location>
        <begin position="1"/>
        <end position="25"/>
    </location>
</feature>
<dbReference type="NCBIfam" id="NF047806">
    <property type="entry name" value="LIC10025_lipo"/>
    <property type="match status" value="1"/>
</dbReference>
<evidence type="ECO:0000313" key="3">
    <source>
        <dbReference type="Proteomes" id="UP000298058"/>
    </source>
</evidence>
<feature type="chain" id="PRO_5020386519" description="Lipoprotein" evidence="1">
    <location>
        <begin position="26"/>
        <end position="408"/>
    </location>
</feature>
<proteinExistence type="predicted"/>
<gene>
    <name evidence="2" type="ORF">EHS15_03815</name>
</gene>